<dbReference type="AlphaFoldDB" id="A0A378IQ83"/>
<organism evidence="1 2">
    <name type="scientific">Legionella feeleii</name>
    <dbReference type="NCBI Taxonomy" id="453"/>
    <lineage>
        <taxon>Bacteria</taxon>
        <taxon>Pseudomonadati</taxon>
        <taxon>Pseudomonadota</taxon>
        <taxon>Gammaproteobacteria</taxon>
        <taxon>Legionellales</taxon>
        <taxon>Legionellaceae</taxon>
        <taxon>Legionella</taxon>
    </lineage>
</organism>
<dbReference type="InterPro" id="IPR032675">
    <property type="entry name" value="LRR_dom_sf"/>
</dbReference>
<dbReference type="InterPro" id="IPR001611">
    <property type="entry name" value="Leu-rich_rpt"/>
</dbReference>
<protein>
    <submittedName>
        <fullName evidence="1">Leucine-rich repeat-containing protein</fullName>
    </submittedName>
</protein>
<dbReference type="Gene3D" id="3.80.10.10">
    <property type="entry name" value="Ribonuclease Inhibitor"/>
    <property type="match status" value="1"/>
</dbReference>
<dbReference type="SUPFAM" id="SSF52047">
    <property type="entry name" value="RNI-like"/>
    <property type="match status" value="1"/>
</dbReference>
<evidence type="ECO:0000313" key="1">
    <source>
        <dbReference type="EMBL" id="STX37279.1"/>
    </source>
</evidence>
<dbReference type="Pfam" id="PF00560">
    <property type="entry name" value="LRR_1"/>
    <property type="match status" value="2"/>
</dbReference>
<accession>A0A378IQ83</accession>
<evidence type="ECO:0000313" key="2">
    <source>
        <dbReference type="Proteomes" id="UP000254033"/>
    </source>
</evidence>
<dbReference type="Proteomes" id="UP000254033">
    <property type="component" value="Unassembled WGS sequence"/>
</dbReference>
<sequence>MSSLRISIDQQPAIHLNEPIQNISRETTELDLSDNSLGIKSTEEIEQILSSIPEWITSLNLSSNQLSKKSVAELGKILAKIPGTVRHLYLDSNSLGELEQGGL</sequence>
<dbReference type="RefSeq" id="WP_115174424.1">
    <property type="nucleotide sequence ID" value="NZ_UGNY01000001.1"/>
</dbReference>
<dbReference type="EMBL" id="UGNY01000001">
    <property type="protein sequence ID" value="STX37279.1"/>
    <property type="molecule type" value="Genomic_DNA"/>
</dbReference>
<proteinExistence type="predicted"/>
<gene>
    <name evidence="1" type="primary">legL7_2</name>
    <name evidence="1" type="ORF">NCTC11978_00441</name>
</gene>
<reference evidence="1 2" key="1">
    <citation type="submission" date="2018-06" db="EMBL/GenBank/DDBJ databases">
        <authorList>
            <consortium name="Pathogen Informatics"/>
            <person name="Doyle S."/>
        </authorList>
    </citation>
    <scope>NUCLEOTIDE SEQUENCE [LARGE SCALE GENOMIC DNA]</scope>
    <source>
        <strain evidence="1 2">NCTC11978</strain>
    </source>
</reference>
<name>A0A378IQ83_9GAMM</name>